<dbReference type="STRING" id="407821.A0A087UWS0"/>
<accession>A0A087UWS0</accession>
<dbReference type="GO" id="GO:0005886">
    <property type="term" value="C:plasma membrane"/>
    <property type="evidence" value="ECO:0007669"/>
    <property type="project" value="TreeGrafter"/>
</dbReference>
<sequence length="174" mass="20034">MANNNIESLDINTLRLNSRALKMPLPKFAISGNPFFCDCNMEWLQHMNKLDGMTQYPHILDMENVMCKLPFIRHGAFLPLSKTKPSDFLCKYRSHCFALCHCCEFDACDCEMVCPENCTCYSDQTWNTNIVDCSSQNFTSMPSVIPMDVTDLFLDSNNIFQLTSHTFIGRKNMR</sequence>
<dbReference type="Gene3D" id="3.80.10.10">
    <property type="entry name" value="Ribonuclease Inhibitor"/>
    <property type="match status" value="2"/>
</dbReference>
<dbReference type="SMART" id="SM00013">
    <property type="entry name" value="LRRNT"/>
    <property type="match status" value="1"/>
</dbReference>
<reference evidence="5 6" key="1">
    <citation type="submission" date="2013-11" db="EMBL/GenBank/DDBJ databases">
        <title>Genome sequencing of Stegodyphus mimosarum.</title>
        <authorList>
            <person name="Bechsgaard J."/>
        </authorList>
    </citation>
    <scope>NUCLEOTIDE SEQUENCE [LARGE SCALE GENOMIC DNA]</scope>
</reference>
<protein>
    <submittedName>
        <fullName evidence="5">Slit-like protein</fullName>
    </submittedName>
</protein>
<dbReference type="OrthoDB" id="2015831at2759"/>
<evidence type="ECO:0000313" key="5">
    <source>
        <dbReference type="EMBL" id="KFM81809.1"/>
    </source>
</evidence>
<dbReference type="EMBL" id="KK122043">
    <property type="protein sequence ID" value="KFM81809.1"/>
    <property type="molecule type" value="Genomic_DNA"/>
</dbReference>
<keyword evidence="2" id="KW-0732">Signal</keyword>
<gene>
    <name evidence="5" type="ORF">X975_09822</name>
</gene>
<proteinExistence type="predicted"/>
<dbReference type="AlphaFoldDB" id="A0A087UWS0"/>
<dbReference type="Proteomes" id="UP000054359">
    <property type="component" value="Unassembled WGS sequence"/>
</dbReference>
<keyword evidence="3" id="KW-0677">Repeat</keyword>
<dbReference type="SUPFAM" id="SSF52058">
    <property type="entry name" value="L domain-like"/>
    <property type="match status" value="1"/>
</dbReference>
<feature type="non-terminal residue" evidence="5">
    <location>
        <position position="174"/>
    </location>
</feature>
<evidence type="ECO:0000256" key="2">
    <source>
        <dbReference type="ARBA" id="ARBA00022729"/>
    </source>
</evidence>
<feature type="domain" description="LRRNT" evidence="4">
    <location>
        <begin position="113"/>
        <end position="151"/>
    </location>
</feature>
<name>A0A087UWS0_STEMI</name>
<keyword evidence="1" id="KW-0433">Leucine-rich repeat</keyword>
<dbReference type="InterPro" id="IPR032675">
    <property type="entry name" value="LRR_dom_sf"/>
</dbReference>
<organism evidence="5 6">
    <name type="scientific">Stegodyphus mimosarum</name>
    <name type="common">African social velvet spider</name>
    <dbReference type="NCBI Taxonomy" id="407821"/>
    <lineage>
        <taxon>Eukaryota</taxon>
        <taxon>Metazoa</taxon>
        <taxon>Ecdysozoa</taxon>
        <taxon>Arthropoda</taxon>
        <taxon>Chelicerata</taxon>
        <taxon>Arachnida</taxon>
        <taxon>Araneae</taxon>
        <taxon>Araneomorphae</taxon>
        <taxon>Entelegynae</taxon>
        <taxon>Eresoidea</taxon>
        <taxon>Eresidae</taxon>
        <taxon>Stegodyphus</taxon>
    </lineage>
</organism>
<evidence type="ECO:0000259" key="4">
    <source>
        <dbReference type="SMART" id="SM00013"/>
    </source>
</evidence>
<dbReference type="PANTHER" id="PTHR24369:SF210">
    <property type="entry name" value="CHAOPTIN-RELATED"/>
    <property type="match status" value="1"/>
</dbReference>
<dbReference type="InterPro" id="IPR050541">
    <property type="entry name" value="LRR_TM_domain-containing"/>
</dbReference>
<dbReference type="InterPro" id="IPR000372">
    <property type="entry name" value="LRRNT"/>
</dbReference>
<evidence type="ECO:0000256" key="3">
    <source>
        <dbReference type="ARBA" id="ARBA00022737"/>
    </source>
</evidence>
<dbReference type="PANTHER" id="PTHR24369">
    <property type="entry name" value="ANTIGEN BSP, PUTATIVE-RELATED"/>
    <property type="match status" value="1"/>
</dbReference>
<keyword evidence="6" id="KW-1185">Reference proteome</keyword>
<evidence type="ECO:0000313" key="6">
    <source>
        <dbReference type="Proteomes" id="UP000054359"/>
    </source>
</evidence>
<evidence type="ECO:0000256" key="1">
    <source>
        <dbReference type="ARBA" id="ARBA00022614"/>
    </source>
</evidence>